<sequence>MTLKIKNYNLFIFGTKSDLAQRKIFPALYQLEKKNKLKHNMQIIGISRSNCSTKEYINIIFNALKKFLNETINLSIWKILKKRFVFCKIDINNIQNFKKLVIYIKEKYNILIYYCAVSSDMFVNICKGLASIKCNKKNSKIILEKPIGKSFSTFYKINQSIKNYFSEKQIFRIDHYLGKEAILNLISLKFANPLFYNILNNNYIDHVQITLAESIGIENRWDYFNKTGQIIDMVQNHILQIISIFTMDIPKSLHKKHIHEEKIKILKSLRNINNHNIHKYVSFGQYSSGIINTKSVKSYVHENKAEKNSTTETFVSIKLYIDTKLWRNVPFYIRTGKRLPKKCSKIVIFLKNIKNIFVNNIDLNTDFNRITIDLQSTPKTTIKLYNKIPTLNSSFELKPCKLSFDNKKYFPYNYIPQEYERLLSEIIQNNQFLFLNYKEIVYSWKWIDPIIQAFKKNPLLLQYYSAGTWGPKSSCDLIKQDNRRWDNN</sequence>
<evidence type="ECO:0000259" key="9">
    <source>
        <dbReference type="Pfam" id="PF02781"/>
    </source>
</evidence>
<dbReference type="NCBIfam" id="TIGR00871">
    <property type="entry name" value="zwf"/>
    <property type="match status" value="1"/>
</dbReference>
<keyword evidence="4 7" id="KW-0521">NADP</keyword>
<evidence type="ECO:0000313" key="11">
    <source>
        <dbReference type="Proteomes" id="UP000294404"/>
    </source>
</evidence>
<dbReference type="InterPro" id="IPR022674">
    <property type="entry name" value="G6P_DH_NAD-bd"/>
</dbReference>
<dbReference type="InterPro" id="IPR001282">
    <property type="entry name" value="G6P_DH"/>
</dbReference>
<feature type="binding site" evidence="7">
    <location>
        <position position="48"/>
    </location>
    <ligand>
        <name>NADP(+)</name>
        <dbReference type="ChEBI" id="CHEBI:58349"/>
    </ligand>
</feature>
<dbReference type="RefSeq" id="WP_154027430.1">
    <property type="nucleotide sequence ID" value="NZ_LR217695.1"/>
</dbReference>
<dbReference type="EC" id="1.1.1.49" evidence="7"/>
<dbReference type="SUPFAM" id="SSF55347">
    <property type="entry name" value="Glyceraldehyde-3-phosphate dehydrogenase-like, C-terminal domain"/>
    <property type="match status" value="1"/>
</dbReference>
<feature type="active site" description="Proton acceptor" evidence="7">
    <location>
        <position position="237"/>
    </location>
</feature>
<dbReference type="InterPro" id="IPR019796">
    <property type="entry name" value="G6P_DH_AS"/>
</dbReference>
<accession>A0A451CY56</accession>
<evidence type="ECO:0000256" key="6">
    <source>
        <dbReference type="ARBA" id="ARBA00023277"/>
    </source>
</evidence>
<dbReference type="GO" id="GO:0050661">
    <property type="term" value="F:NADP binding"/>
    <property type="evidence" value="ECO:0007669"/>
    <property type="project" value="UniProtKB-UniRule"/>
</dbReference>
<feature type="binding site" evidence="7">
    <location>
        <position position="232"/>
    </location>
    <ligand>
        <name>substrate</name>
    </ligand>
</feature>
<dbReference type="PANTHER" id="PTHR23429:SF0">
    <property type="entry name" value="GLUCOSE-6-PHOSPHATE 1-DEHYDROGENASE"/>
    <property type="match status" value="1"/>
</dbReference>
<feature type="domain" description="Glucose-6-phosphate dehydrogenase C-terminal" evidence="9">
    <location>
        <begin position="187"/>
        <end position="485"/>
    </location>
</feature>
<dbReference type="Proteomes" id="UP000294404">
    <property type="component" value="Chromosome"/>
</dbReference>
<organism evidence="10 11">
    <name type="scientific">Buchnera aphidicola</name>
    <name type="common">Cinara cuneomaculata</name>
    <dbReference type="NCBI Taxonomy" id="1660040"/>
    <lineage>
        <taxon>Bacteria</taxon>
        <taxon>Pseudomonadati</taxon>
        <taxon>Pseudomonadota</taxon>
        <taxon>Gammaproteobacteria</taxon>
        <taxon>Enterobacterales</taxon>
        <taxon>Erwiniaceae</taxon>
        <taxon>Buchnera</taxon>
    </lineage>
</organism>
<dbReference type="Pfam" id="PF00479">
    <property type="entry name" value="G6PD_N"/>
    <property type="match status" value="1"/>
</dbReference>
<dbReference type="PROSITE" id="PS00069">
    <property type="entry name" value="G6P_DEHYDROGENASE"/>
    <property type="match status" value="1"/>
</dbReference>
<feature type="binding site" evidence="7">
    <location>
        <begin position="90"/>
        <end position="91"/>
    </location>
    <ligand>
        <name>NADP(+)</name>
        <dbReference type="ChEBI" id="CHEBI:58349"/>
    </ligand>
</feature>
<dbReference type="HAMAP" id="MF_00966">
    <property type="entry name" value="G6PD"/>
    <property type="match status" value="1"/>
</dbReference>
<dbReference type="OrthoDB" id="9802739at2"/>
<evidence type="ECO:0000256" key="7">
    <source>
        <dbReference type="HAMAP-Rule" id="MF_00966"/>
    </source>
</evidence>
<dbReference type="AlphaFoldDB" id="A0A451CY56"/>
<dbReference type="GO" id="GO:0006006">
    <property type="term" value="P:glucose metabolic process"/>
    <property type="evidence" value="ECO:0007669"/>
    <property type="project" value="UniProtKB-KW"/>
</dbReference>
<dbReference type="GO" id="GO:0009051">
    <property type="term" value="P:pentose-phosphate shunt, oxidative branch"/>
    <property type="evidence" value="ECO:0007669"/>
    <property type="project" value="TreeGrafter"/>
</dbReference>
<comment type="similarity">
    <text evidence="2 7">Belongs to the glucose-6-phosphate dehydrogenase family.</text>
</comment>
<dbReference type="SUPFAM" id="SSF51735">
    <property type="entry name" value="NAD(P)-binding Rossmann-fold domains"/>
    <property type="match status" value="1"/>
</dbReference>
<feature type="domain" description="Glucose-6-phosphate dehydrogenase NAD-binding" evidence="8">
    <location>
        <begin position="12"/>
        <end position="184"/>
    </location>
</feature>
<dbReference type="PANTHER" id="PTHR23429">
    <property type="entry name" value="GLUCOSE-6-PHOSPHATE 1-DEHYDROGENASE G6PD"/>
    <property type="match status" value="1"/>
</dbReference>
<evidence type="ECO:0000256" key="1">
    <source>
        <dbReference type="ARBA" id="ARBA00004937"/>
    </source>
</evidence>
<evidence type="ECO:0000259" key="8">
    <source>
        <dbReference type="Pfam" id="PF00479"/>
    </source>
</evidence>
<feature type="binding site" evidence="7">
    <location>
        <position position="337"/>
    </location>
    <ligand>
        <name>substrate</name>
    </ligand>
</feature>
<feature type="binding site" evidence="7">
    <location>
        <position position="175"/>
    </location>
    <ligand>
        <name>substrate</name>
    </ligand>
</feature>
<dbReference type="GO" id="GO:0004345">
    <property type="term" value="F:glucose-6-phosphate dehydrogenase activity"/>
    <property type="evidence" value="ECO:0007669"/>
    <property type="project" value="UniProtKB-UniRule"/>
</dbReference>
<gene>
    <name evidence="7 10" type="primary">zwf</name>
    <name evidence="10" type="ORF">BUCICUMA2628_209</name>
</gene>
<feature type="binding site" evidence="7">
    <location>
        <position position="342"/>
    </location>
    <ligand>
        <name>substrate</name>
    </ligand>
</feature>
<reference evidence="10 11" key="1">
    <citation type="submission" date="2019-02" db="EMBL/GenBank/DDBJ databases">
        <authorList>
            <person name="Manzano-Marin A."/>
            <person name="Manzano-Marin A."/>
        </authorList>
    </citation>
    <scope>NUCLEOTIDE SEQUENCE [LARGE SCALE GENOMIC DNA]</scope>
    <source>
        <strain evidence="10 11">BuCicuneomaculata</strain>
    </source>
</reference>
<feature type="binding site" evidence="7">
    <location>
        <position position="145"/>
    </location>
    <ligand>
        <name>NADP(+)</name>
        <dbReference type="ChEBI" id="CHEBI:58349"/>
    </ligand>
</feature>
<dbReference type="GO" id="GO:0005829">
    <property type="term" value="C:cytosol"/>
    <property type="evidence" value="ECO:0007669"/>
    <property type="project" value="TreeGrafter"/>
</dbReference>
<dbReference type="Gene3D" id="3.40.50.720">
    <property type="entry name" value="NAD(P)-binding Rossmann-like Domain"/>
    <property type="match status" value="1"/>
</dbReference>
<dbReference type="PRINTS" id="PR00079">
    <property type="entry name" value="G6PDHDRGNASE"/>
</dbReference>
<keyword evidence="6 7" id="KW-0119">Carbohydrate metabolism</keyword>
<comment type="pathway">
    <text evidence="1 7">Carbohydrate degradation; pentose phosphate pathway; D-ribulose 5-phosphate from D-glucose 6-phosphate (oxidative stage): step 1/3.</text>
</comment>
<evidence type="ECO:0000313" key="10">
    <source>
        <dbReference type="EMBL" id="VFP78201.1"/>
    </source>
</evidence>
<proteinExistence type="inferred from homology"/>
<dbReference type="InterPro" id="IPR036291">
    <property type="entry name" value="NAD(P)-bd_dom_sf"/>
</dbReference>
<protein>
    <recommendedName>
        <fullName evidence="7">Glucose-6-phosphate 1-dehydrogenase</fullName>
        <shortName evidence="7">G6PD</shortName>
        <ecNumber evidence="7">1.1.1.49</ecNumber>
    </recommendedName>
</protein>
<comment type="catalytic activity">
    <reaction evidence="7">
        <text>D-glucose 6-phosphate + NADP(+) = 6-phospho-D-glucono-1,5-lactone + NADPH + H(+)</text>
        <dbReference type="Rhea" id="RHEA:15841"/>
        <dbReference type="ChEBI" id="CHEBI:15378"/>
        <dbReference type="ChEBI" id="CHEBI:57783"/>
        <dbReference type="ChEBI" id="CHEBI:57955"/>
        <dbReference type="ChEBI" id="CHEBI:58349"/>
        <dbReference type="ChEBI" id="CHEBI:61548"/>
        <dbReference type="EC" id="1.1.1.49"/>
    </reaction>
</comment>
<evidence type="ECO:0000256" key="3">
    <source>
        <dbReference type="ARBA" id="ARBA00022526"/>
    </source>
</evidence>
<keyword evidence="5 7" id="KW-0560">Oxidoreductase</keyword>
<dbReference type="UniPathway" id="UPA00115">
    <property type="reaction ID" value="UER00408"/>
</dbReference>
<evidence type="ECO:0000256" key="2">
    <source>
        <dbReference type="ARBA" id="ARBA00009975"/>
    </source>
</evidence>
<name>A0A451CY56_9GAMM</name>
<dbReference type="EMBL" id="LR217695">
    <property type="protein sequence ID" value="VFP78201.1"/>
    <property type="molecule type" value="Genomic_DNA"/>
</dbReference>
<feature type="binding site" evidence="7">
    <location>
        <position position="179"/>
    </location>
    <ligand>
        <name>substrate</name>
    </ligand>
</feature>
<comment type="caution">
    <text evidence="7">Lacks conserved residue(s) required for the propagation of feature annotation.</text>
</comment>
<keyword evidence="3 7" id="KW-0313">Glucose metabolism</keyword>
<evidence type="ECO:0000256" key="5">
    <source>
        <dbReference type="ARBA" id="ARBA00023002"/>
    </source>
</evidence>
<comment type="function">
    <text evidence="7">Catalyzes the oxidation of glucose 6-phosphate to 6-phosphogluconolactone.</text>
</comment>
<dbReference type="InterPro" id="IPR022675">
    <property type="entry name" value="G6P_DH_C"/>
</dbReference>
<dbReference type="Pfam" id="PF02781">
    <property type="entry name" value="G6PD_C"/>
    <property type="match status" value="1"/>
</dbReference>
<feature type="binding site" evidence="7">
    <location>
        <position position="213"/>
    </location>
    <ligand>
        <name>substrate</name>
    </ligand>
</feature>
<dbReference type="Gene3D" id="3.30.360.10">
    <property type="entry name" value="Dihydrodipicolinate Reductase, domain 2"/>
    <property type="match status" value="1"/>
</dbReference>
<evidence type="ECO:0000256" key="4">
    <source>
        <dbReference type="ARBA" id="ARBA00022857"/>
    </source>
</evidence>
<dbReference type="PIRSF" id="PIRSF000110">
    <property type="entry name" value="G6PD"/>
    <property type="match status" value="1"/>
</dbReference>